<comment type="caution">
    <text evidence="1">The sequence shown here is derived from an EMBL/GenBank/DDBJ whole genome shotgun (WGS) entry which is preliminary data.</text>
</comment>
<dbReference type="EMBL" id="BMPQ01000029">
    <property type="protein sequence ID" value="GGL03344.1"/>
    <property type="molecule type" value="Genomic_DNA"/>
</dbReference>
<accession>A0A917RF59</accession>
<dbReference type="RefSeq" id="WP_189326228.1">
    <property type="nucleotide sequence ID" value="NZ_BMPQ01000029.1"/>
</dbReference>
<evidence type="ECO:0000313" key="1">
    <source>
        <dbReference type="EMBL" id="GGL03344.1"/>
    </source>
</evidence>
<reference evidence="1" key="2">
    <citation type="submission" date="2020-09" db="EMBL/GenBank/DDBJ databases">
        <authorList>
            <person name="Sun Q."/>
            <person name="Ohkuma M."/>
        </authorList>
    </citation>
    <scope>NUCLEOTIDE SEQUENCE</scope>
    <source>
        <strain evidence="1">JCM 3035</strain>
    </source>
</reference>
<dbReference type="InterPro" id="IPR046075">
    <property type="entry name" value="DUF6093"/>
</dbReference>
<gene>
    <name evidence="1" type="ORF">GCM10010094_75230</name>
</gene>
<protein>
    <submittedName>
        <fullName evidence="1">Uncharacterized protein</fullName>
    </submittedName>
</protein>
<dbReference type="AlphaFoldDB" id="A0A917RF59"/>
<evidence type="ECO:0000313" key="2">
    <source>
        <dbReference type="Proteomes" id="UP000637788"/>
    </source>
</evidence>
<sequence>MALDLSGVRRVVERLLDDRLELWRDVDGVSGDVLDEGTGELKLGGSVPVLLWAGVGAIVRPGSLGVVPHLDSLAAAGPSSTAYQALLPLTAPSAAVDDVLVVSRTARDPQLTGRRFRVVDVGLGTYTVVRVMRLELLAD</sequence>
<dbReference type="Pfam" id="PF19586">
    <property type="entry name" value="DUF6093"/>
    <property type="match status" value="1"/>
</dbReference>
<proteinExistence type="predicted"/>
<dbReference type="Proteomes" id="UP000637788">
    <property type="component" value="Unassembled WGS sequence"/>
</dbReference>
<name>A0A917RF59_9ACTN</name>
<organism evidence="1 2">
    <name type="scientific">Streptomyces flaveus</name>
    <dbReference type="NCBI Taxonomy" id="66370"/>
    <lineage>
        <taxon>Bacteria</taxon>
        <taxon>Bacillati</taxon>
        <taxon>Actinomycetota</taxon>
        <taxon>Actinomycetes</taxon>
        <taxon>Kitasatosporales</taxon>
        <taxon>Streptomycetaceae</taxon>
        <taxon>Streptomyces</taxon>
        <taxon>Streptomyces aurantiacus group</taxon>
    </lineage>
</organism>
<keyword evidence="2" id="KW-1185">Reference proteome</keyword>
<reference evidence="1" key="1">
    <citation type="journal article" date="2014" name="Int. J. Syst. Evol. Microbiol.">
        <title>Complete genome sequence of Corynebacterium casei LMG S-19264T (=DSM 44701T), isolated from a smear-ripened cheese.</title>
        <authorList>
            <consortium name="US DOE Joint Genome Institute (JGI-PGF)"/>
            <person name="Walter F."/>
            <person name="Albersmeier A."/>
            <person name="Kalinowski J."/>
            <person name="Ruckert C."/>
        </authorList>
    </citation>
    <scope>NUCLEOTIDE SEQUENCE</scope>
    <source>
        <strain evidence="1">JCM 3035</strain>
    </source>
</reference>